<keyword evidence="2" id="KW-1185">Reference proteome</keyword>
<dbReference type="AlphaFoldDB" id="A0A3P7KPQ2"/>
<accession>A0A3P7KPQ2</accession>
<proteinExistence type="predicted"/>
<dbReference type="EMBL" id="UYYB01026058">
    <property type="protein sequence ID" value="VDM72575.1"/>
    <property type="molecule type" value="Genomic_DNA"/>
</dbReference>
<gene>
    <name evidence="1" type="ORF">SVUK_LOCUS7573</name>
</gene>
<sequence length="203" mass="23991">MVEHSDIIDHFPPFNVLKSNLEDHRADLIYRKRFALEARESDINSVFFYSLGGDTATFKRTKPFPPSLCMSCSAEFRSTSELPSQDQLLEHMFFDHNRKTSVTNRFIFEEPGLFEQWIRELQCHSKYRLKKMGIHDEHMYYLCQNDDRHFKSNHGRSSLVYMHCTAFIRVHDWRFLSGIMLSLVFSHLLSHSSTYTCSAYYPA</sequence>
<dbReference type="Proteomes" id="UP000270094">
    <property type="component" value="Unassembled WGS sequence"/>
</dbReference>
<reference evidence="1 2" key="1">
    <citation type="submission" date="2018-11" db="EMBL/GenBank/DDBJ databases">
        <authorList>
            <consortium name="Pathogen Informatics"/>
        </authorList>
    </citation>
    <scope>NUCLEOTIDE SEQUENCE [LARGE SCALE GENOMIC DNA]</scope>
</reference>
<evidence type="ECO:0000313" key="2">
    <source>
        <dbReference type="Proteomes" id="UP000270094"/>
    </source>
</evidence>
<evidence type="ECO:0000313" key="1">
    <source>
        <dbReference type="EMBL" id="VDM72575.1"/>
    </source>
</evidence>
<dbReference type="OrthoDB" id="5808382at2759"/>
<organism evidence="1 2">
    <name type="scientific">Strongylus vulgaris</name>
    <name type="common">Blood worm</name>
    <dbReference type="NCBI Taxonomy" id="40348"/>
    <lineage>
        <taxon>Eukaryota</taxon>
        <taxon>Metazoa</taxon>
        <taxon>Ecdysozoa</taxon>
        <taxon>Nematoda</taxon>
        <taxon>Chromadorea</taxon>
        <taxon>Rhabditida</taxon>
        <taxon>Rhabditina</taxon>
        <taxon>Rhabditomorpha</taxon>
        <taxon>Strongyloidea</taxon>
        <taxon>Strongylidae</taxon>
        <taxon>Strongylus</taxon>
    </lineage>
</organism>
<name>A0A3P7KPQ2_STRVU</name>
<protein>
    <submittedName>
        <fullName evidence="1">Uncharacterized protein</fullName>
    </submittedName>
</protein>